<reference evidence="5" key="1">
    <citation type="submission" date="2017-08" db="EMBL/GenBank/DDBJ databases">
        <title>Direct submision.</title>
        <authorList>
            <person name="Kim S.-J."/>
            <person name="Rhee S.-K."/>
        </authorList>
    </citation>
    <scope>NUCLEOTIDE SEQUENCE [LARGE SCALE GENOMIC DNA]</scope>
    <source>
        <strain evidence="5">GI5</strain>
    </source>
</reference>
<dbReference type="Gene3D" id="3.10.540.10">
    <property type="entry name" value="duf1285 like domain"/>
    <property type="match status" value="1"/>
</dbReference>
<dbReference type="PIRSF" id="PIRSF029557">
    <property type="entry name" value="UCP029557"/>
    <property type="match status" value="1"/>
</dbReference>
<dbReference type="InterPro" id="IPR023361">
    <property type="entry name" value="DUF1285_beta_roll_sf"/>
</dbReference>
<dbReference type="InterPro" id="IPR048342">
    <property type="entry name" value="DUF1285_C"/>
</dbReference>
<sequence length="188" mass="21126">MSDKLNLSDLAGQVSSNDGKEKKLPPIEKWNPPFSGDLDMRIQRDGKWFYLGSEIKRQALVNLFSGILLREGDDYFLVTPVEKYRIQVEDAPFIAVLVETVEQDGRPCLKFHTNVGDTVVADSEHPIRVALDDATGEPSPYILVRRNLEALISRNVFYQLVDQAEVVSEGSNELVIHSAGCRYSLGRF</sequence>
<dbReference type="AlphaFoldDB" id="A0A2K9LQS4"/>
<feature type="domain" description="DUF1285" evidence="2">
    <location>
        <begin position="25"/>
        <end position="91"/>
    </location>
</feature>
<dbReference type="Pfam" id="PF21028">
    <property type="entry name" value="DUF1285_C"/>
    <property type="match status" value="1"/>
</dbReference>
<feature type="region of interest" description="Disordered" evidence="1">
    <location>
        <begin position="1"/>
        <end position="28"/>
    </location>
</feature>
<protein>
    <recommendedName>
        <fullName evidence="6">Proteophosphoglycan</fullName>
    </recommendedName>
</protein>
<evidence type="ECO:0000256" key="1">
    <source>
        <dbReference type="SAM" id="MobiDB-lite"/>
    </source>
</evidence>
<dbReference type="OrthoDB" id="3078366at2"/>
<dbReference type="Proteomes" id="UP000235116">
    <property type="component" value="Chromosome"/>
</dbReference>
<dbReference type="InterPro" id="IPR048341">
    <property type="entry name" value="DUF1285_N"/>
</dbReference>
<dbReference type="Gene3D" id="2.30.270.10">
    <property type="entry name" value="duf1285 protein"/>
    <property type="match status" value="1"/>
</dbReference>
<evidence type="ECO:0008006" key="6">
    <source>
        <dbReference type="Google" id="ProtNLM"/>
    </source>
</evidence>
<accession>A0A2K9LQS4</accession>
<evidence type="ECO:0000259" key="3">
    <source>
        <dbReference type="Pfam" id="PF21028"/>
    </source>
</evidence>
<dbReference type="Pfam" id="PF06938">
    <property type="entry name" value="DUF1285_N"/>
    <property type="match status" value="1"/>
</dbReference>
<feature type="domain" description="DUF1285" evidence="3">
    <location>
        <begin position="92"/>
        <end position="185"/>
    </location>
</feature>
<organism evidence="4 5">
    <name type="scientific">Ketobacter alkanivorans</name>
    <dbReference type="NCBI Taxonomy" id="1917421"/>
    <lineage>
        <taxon>Bacteria</taxon>
        <taxon>Pseudomonadati</taxon>
        <taxon>Pseudomonadota</taxon>
        <taxon>Gammaproteobacteria</taxon>
        <taxon>Pseudomonadales</taxon>
        <taxon>Ketobacteraceae</taxon>
        <taxon>Ketobacter</taxon>
    </lineage>
</organism>
<name>A0A2K9LQS4_9GAMM</name>
<dbReference type="InterPro" id="IPR010707">
    <property type="entry name" value="DUF1285"/>
</dbReference>
<proteinExistence type="predicted"/>
<evidence type="ECO:0000313" key="4">
    <source>
        <dbReference type="EMBL" id="AUM14643.1"/>
    </source>
</evidence>
<evidence type="ECO:0000313" key="5">
    <source>
        <dbReference type="Proteomes" id="UP000235116"/>
    </source>
</evidence>
<dbReference type="KEGG" id="kak:Kalk_20395"/>
<keyword evidence="5" id="KW-1185">Reference proteome</keyword>
<dbReference type="EMBL" id="CP022684">
    <property type="protein sequence ID" value="AUM14643.1"/>
    <property type="molecule type" value="Genomic_DNA"/>
</dbReference>
<dbReference type="RefSeq" id="WP_101896016.1">
    <property type="nucleotide sequence ID" value="NZ_CP022684.1"/>
</dbReference>
<evidence type="ECO:0000259" key="2">
    <source>
        <dbReference type="Pfam" id="PF06938"/>
    </source>
</evidence>
<gene>
    <name evidence="4" type="ORF">Kalk_20395</name>
</gene>